<dbReference type="EMBL" id="LSSL01005006">
    <property type="protein sequence ID" value="OLY79082.1"/>
    <property type="molecule type" value="Genomic_DNA"/>
</dbReference>
<name>A0A1R0GQB3_9FUNG</name>
<dbReference type="OrthoDB" id="5544050at2759"/>
<sequence>MTTPQSSSIHEPGKKAHSVTNVFSNDGSFLERFQKNSSSASSLNAQAFEALARRKEYELVLKYRRKPQMLLDAGVTRFRSVDIKERLASSALLNSSESGSSISGNSSYSRQLNEYVSQLTADDVDRNRPLVK</sequence>
<organism evidence="2 3">
    <name type="scientific">Smittium mucronatum</name>
    <dbReference type="NCBI Taxonomy" id="133383"/>
    <lineage>
        <taxon>Eukaryota</taxon>
        <taxon>Fungi</taxon>
        <taxon>Fungi incertae sedis</taxon>
        <taxon>Zoopagomycota</taxon>
        <taxon>Kickxellomycotina</taxon>
        <taxon>Harpellomycetes</taxon>
        <taxon>Harpellales</taxon>
        <taxon>Legeriomycetaceae</taxon>
        <taxon>Smittium</taxon>
    </lineage>
</organism>
<keyword evidence="3" id="KW-1185">Reference proteome</keyword>
<evidence type="ECO:0000256" key="1">
    <source>
        <dbReference type="SAM" id="MobiDB-lite"/>
    </source>
</evidence>
<gene>
    <name evidence="2" type="ORF">AYI68_g6859</name>
</gene>
<dbReference type="Proteomes" id="UP000187455">
    <property type="component" value="Unassembled WGS sequence"/>
</dbReference>
<evidence type="ECO:0000313" key="3">
    <source>
        <dbReference type="Proteomes" id="UP000187455"/>
    </source>
</evidence>
<proteinExistence type="predicted"/>
<dbReference type="AlphaFoldDB" id="A0A1R0GQB3"/>
<reference evidence="2 3" key="1">
    <citation type="journal article" date="2016" name="Mol. Biol. Evol.">
        <title>Genome-Wide Survey of Gut Fungi (Harpellales) Reveals the First Horizontally Transferred Ubiquitin Gene from a Mosquito Host.</title>
        <authorList>
            <person name="Wang Y."/>
            <person name="White M.M."/>
            <person name="Kvist S."/>
            <person name="Moncalvo J.M."/>
        </authorList>
    </citation>
    <scope>NUCLEOTIDE SEQUENCE [LARGE SCALE GENOMIC DNA]</scope>
    <source>
        <strain evidence="2 3">ALG-7-W6</strain>
    </source>
</reference>
<feature type="region of interest" description="Disordered" evidence="1">
    <location>
        <begin position="1"/>
        <end position="21"/>
    </location>
</feature>
<protein>
    <submittedName>
        <fullName evidence="2">Uncharacterized protein</fullName>
    </submittedName>
</protein>
<comment type="caution">
    <text evidence="2">The sequence shown here is derived from an EMBL/GenBank/DDBJ whole genome shotgun (WGS) entry which is preliminary data.</text>
</comment>
<evidence type="ECO:0000313" key="2">
    <source>
        <dbReference type="EMBL" id="OLY79082.1"/>
    </source>
</evidence>
<accession>A0A1R0GQB3</accession>